<evidence type="ECO:0000313" key="2">
    <source>
        <dbReference type="Proteomes" id="UP000253083"/>
    </source>
</evidence>
<dbReference type="InParanoid" id="A0A395JI96"/>
<name>A0A395JI96_9GAMM</name>
<dbReference type="Proteomes" id="UP000253083">
    <property type="component" value="Unassembled WGS sequence"/>
</dbReference>
<reference evidence="1 2" key="1">
    <citation type="submission" date="2018-06" db="EMBL/GenBank/DDBJ databases">
        <title>Genomic Encyclopedia of Type Strains, Phase IV (KMG-IV): sequencing the most valuable type-strain genomes for metagenomic binning, comparative biology and taxonomic classification.</title>
        <authorList>
            <person name="Goeker M."/>
        </authorList>
    </citation>
    <scope>NUCLEOTIDE SEQUENCE [LARGE SCALE GENOMIC DNA]</scope>
    <source>
        <strain evidence="1 2">DSM 24032</strain>
    </source>
</reference>
<dbReference type="AlphaFoldDB" id="A0A395JI96"/>
<organism evidence="1 2">
    <name type="scientific">Arenicella xantha</name>
    <dbReference type="NCBI Taxonomy" id="644221"/>
    <lineage>
        <taxon>Bacteria</taxon>
        <taxon>Pseudomonadati</taxon>
        <taxon>Pseudomonadota</taxon>
        <taxon>Gammaproteobacteria</taxon>
        <taxon>Arenicellales</taxon>
        <taxon>Arenicellaceae</taxon>
        <taxon>Arenicella</taxon>
    </lineage>
</organism>
<keyword evidence="2" id="KW-1185">Reference proteome</keyword>
<dbReference type="PANTHER" id="PTHR37515:SF2">
    <property type="entry name" value="YALI0C09240P"/>
    <property type="match status" value="1"/>
</dbReference>
<sequence>MILLASFMSFLYKDYISAVFLDSYEIEFEIKLDGRSENVHIGTFADQRENLKSSGEIVVVSSEVEISITYPLNSPSVFKVHSEGGFTRLELVDKISELYKMVYEEEEATTKISIIPVEKRMEEMGLINRNTTDGKYQIWGHDLGDLVLDGAHIYKDENGIVSVNLYVQS</sequence>
<protein>
    <submittedName>
        <fullName evidence="1">Uncharacterized protein</fullName>
    </submittedName>
</protein>
<gene>
    <name evidence="1" type="ORF">DFR28_1038</name>
</gene>
<dbReference type="OrthoDB" id="1161469at2"/>
<proteinExistence type="predicted"/>
<evidence type="ECO:0000313" key="1">
    <source>
        <dbReference type="EMBL" id="RBP49583.1"/>
    </source>
</evidence>
<comment type="caution">
    <text evidence="1">The sequence shown here is derived from an EMBL/GenBank/DDBJ whole genome shotgun (WGS) entry which is preliminary data.</text>
</comment>
<dbReference type="PANTHER" id="PTHR37515">
    <property type="entry name" value="YALI0C09240P"/>
    <property type="match status" value="1"/>
</dbReference>
<dbReference type="EMBL" id="QNRT01000003">
    <property type="protein sequence ID" value="RBP49583.1"/>
    <property type="molecule type" value="Genomic_DNA"/>
</dbReference>
<accession>A0A395JI96</accession>